<evidence type="ECO:0000313" key="2">
    <source>
        <dbReference type="Proteomes" id="UP000183287"/>
    </source>
</evidence>
<dbReference type="Proteomes" id="UP000183287">
    <property type="component" value="Unassembled WGS sequence"/>
</dbReference>
<evidence type="ECO:0000313" key="1">
    <source>
        <dbReference type="EMBL" id="SFL80022.1"/>
    </source>
</evidence>
<keyword evidence="2" id="KW-1185">Reference proteome</keyword>
<sequence length="100" mass="11370">MPVNFHGRCFFPETAADTKDKYYYEIHDDAFRKAEFISRCNCLSQNGIAFEQLDIVASKMSGNEATAALNKARQALFQSIGNDSSNLLDDAMIKIRMKYF</sequence>
<reference evidence="2" key="1">
    <citation type="submission" date="2016-10" db="EMBL/GenBank/DDBJ databases">
        <authorList>
            <person name="Varghese N."/>
            <person name="Submissions S."/>
        </authorList>
    </citation>
    <scope>NUCLEOTIDE SEQUENCE [LARGE SCALE GENOMIC DNA]</scope>
    <source>
        <strain evidence="2">Nm44</strain>
    </source>
</reference>
<gene>
    <name evidence="1" type="ORF">SAMN05421863_1004131</name>
</gene>
<name>A0A1I4KMM4_9PROT</name>
<organism evidence="1 2">
    <name type="scientific">Nitrosomonas communis</name>
    <dbReference type="NCBI Taxonomy" id="44574"/>
    <lineage>
        <taxon>Bacteria</taxon>
        <taxon>Pseudomonadati</taxon>
        <taxon>Pseudomonadota</taxon>
        <taxon>Betaproteobacteria</taxon>
        <taxon>Nitrosomonadales</taxon>
        <taxon>Nitrosomonadaceae</taxon>
        <taxon>Nitrosomonas</taxon>
    </lineage>
</organism>
<accession>A0A1I4KMM4</accession>
<protein>
    <submittedName>
        <fullName evidence="1">Uncharacterized protein</fullName>
    </submittedName>
</protein>
<proteinExistence type="predicted"/>
<dbReference type="EMBL" id="FOUB01000004">
    <property type="protein sequence ID" value="SFL80022.1"/>
    <property type="molecule type" value="Genomic_DNA"/>
</dbReference>
<dbReference type="AlphaFoldDB" id="A0A1I4KMM4"/>